<dbReference type="OrthoDB" id="5593162at2759"/>
<gene>
    <name evidence="2" type="ORF">DERYTH_LOCUS16335</name>
</gene>
<proteinExistence type="predicted"/>
<dbReference type="SUPFAM" id="SSF56672">
    <property type="entry name" value="DNA/RNA polymerases"/>
    <property type="match status" value="1"/>
</dbReference>
<feature type="domain" description="Reverse transcriptase/retrotransposon-derived protein RNase H-like" evidence="1">
    <location>
        <begin position="1"/>
        <end position="82"/>
    </location>
</feature>
<accession>A0A9N9IPN6</accession>
<evidence type="ECO:0000313" key="3">
    <source>
        <dbReference type="Proteomes" id="UP000789405"/>
    </source>
</evidence>
<evidence type="ECO:0000259" key="1">
    <source>
        <dbReference type="Pfam" id="PF17919"/>
    </source>
</evidence>
<name>A0A9N9IPN6_9GLOM</name>
<dbReference type="InterPro" id="IPR041577">
    <property type="entry name" value="RT_RNaseH_2"/>
</dbReference>
<protein>
    <submittedName>
        <fullName evidence="2">4776_t:CDS:1</fullName>
    </submittedName>
</protein>
<feature type="non-terminal residue" evidence="2">
    <location>
        <position position="1"/>
    </location>
</feature>
<dbReference type="AlphaFoldDB" id="A0A9N9IPN6"/>
<dbReference type="Pfam" id="PF17919">
    <property type="entry name" value="RT_RNaseH_2"/>
    <property type="match status" value="1"/>
</dbReference>
<dbReference type="Gene3D" id="3.10.20.370">
    <property type="match status" value="1"/>
</dbReference>
<dbReference type="EMBL" id="CAJVPY010014130">
    <property type="protein sequence ID" value="CAG8744789.1"/>
    <property type="molecule type" value="Genomic_DNA"/>
</dbReference>
<keyword evidence="3" id="KW-1185">Reference proteome</keyword>
<evidence type="ECO:0000313" key="2">
    <source>
        <dbReference type="EMBL" id="CAG8744789.1"/>
    </source>
</evidence>
<sequence length="355" mass="41497">PEQDKAFQALKLYLTTAPGPRYPDFEKTFYLYTDASGTGLEVVLAQRDEKKKEYAIVYASKGLIRPEKNYMTTELECYAVEEEQNKAISYCKKMMTEKENIGQNESFQEAPVNIVDIVEEVKVFRTIAQEYFAKDSDEELEMIPWDKYEELTTQEVEYKRYIQSLLTELALELGIDIIWLIRNGYNHEYTNNQSVNNPQSMNLGETYLINIPQWEETTKELEFEARSDDEYKYMGYGYYNSQLGSNHCWWNTNEDEEIFSEFTANLENPEWFRNPDLTDKYYSKHTPSEGFEATRRQFIRSTTLVKEGQKSNNPTKDNPLLQAEKLKDTLTTYLSNTVLSIAIKTELGSKKNEHG</sequence>
<dbReference type="PANTHER" id="PTHR34072:SF58">
    <property type="entry name" value="DNA (CYTOSINE-5-)-METHYLTRANSFERASE"/>
    <property type="match status" value="1"/>
</dbReference>
<dbReference type="InterPro" id="IPR043502">
    <property type="entry name" value="DNA/RNA_pol_sf"/>
</dbReference>
<dbReference type="Proteomes" id="UP000789405">
    <property type="component" value="Unassembled WGS sequence"/>
</dbReference>
<comment type="caution">
    <text evidence="2">The sequence shown here is derived from an EMBL/GenBank/DDBJ whole genome shotgun (WGS) entry which is preliminary data.</text>
</comment>
<reference evidence="2" key="1">
    <citation type="submission" date="2021-06" db="EMBL/GenBank/DDBJ databases">
        <authorList>
            <person name="Kallberg Y."/>
            <person name="Tangrot J."/>
            <person name="Rosling A."/>
        </authorList>
    </citation>
    <scope>NUCLEOTIDE SEQUENCE</scope>
    <source>
        <strain evidence="2">MA453B</strain>
    </source>
</reference>
<dbReference type="PANTHER" id="PTHR34072">
    <property type="entry name" value="ENZYMATIC POLYPROTEIN-RELATED"/>
    <property type="match status" value="1"/>
</dbReference>
<organism evidence="2 3">
    <name type="scientific">Dentiscutata erythropus</name>
    <dbReference type="NCBI Taxonomy" id="1348616"/>
    <lineage>
        <taxon>Eukaryota</taxon>
        <taxon>Fungi</taxon>
        <taxon>Fungi incertae sedis</taxon>
        <taxon>Mucoromycota</taxon>
        <taxon>Glomeromycotina</taxon>
        <taxon>Glomeromycetes</taxon>
        <taxon>Diversisporales</taxon>
        <taxon>Gigasporaceae</taxon>
        <taxon>Dentiscutata</taxon>
    </lineage>
</organism>